<keyword evidence="3" id="KW-1185">Reference proteome</keyword>
<evidence type="ECO:0000313" key="2">
    <source>
        <dbReference type="EMBL" id="KAK3241445.1"/>
    </source>
</evidence>
<evidence type="ECO:0000256" key="1">
    <source>
        <dbReference type="SAM" id="MobiDB-lite"/>
    </source>
</evidence>
<proteinExistence type="predicted"/>
<accession>A0AAE0BT65</accession>
<dbReference type="Proteomes" id="UP001190700">
    <property type="component" value="Unassembled WGS sequence"/>
</dbReference>
<comment type="caution">
    <text evidence="2">The sequence shown here is derived from an EMBL/GenBank/DDBJ whole genome shotgun (WGS) entry which is preliminary data.</text>
</comment>
<feature type="compositionally biased region" description="Acidic residues" evidence="1">
    <location>
        <begin position="416"/>
        <end position="427"/>
    </location>
</feature>
<reference evidence="2 3" key="1">
    <citation type="journal article" date="2015" name="Genome Biol. Evol.">
        <title>Comparative Genomics of a Bacterivorous Green Alga Reveals Evolutionary Causalities and Consequences of Phago-Mixotrophic Mode of Nutrition.</title>
        <authorList>
            <person name="Burns J.A."/>
            <person name="Paasch A."/>
            <person name="Narechania A."/>
            <person name="Kim E."/>
        </authorList>
    </citation>
    <scope>NUCLEOTIDE SEQUENCE [LARGE SCALE GENOMIC DNA]</scope>
    <source>
        <strain evidence="2 3">PLY_AMNH</strain>
    </source>
</reference>
<evidence type="ECO:0000313" key="3">
    <source>
        <dbReference type="Proteomes" id="UP001190700"/>
    </source>
</evidence>
<dbReference type="AlphaFoldDB" id="A0AAE0BT65"/>
<feature type="region of interest" description="Disordered" evidence="1">
    <location>
        <begin position="269"/>
        <end position="289"/>
    </location>
</feature>
<sequence>MTGGKTWTQSRKRGDYPKDWKEMKLSVELVRTEDQTVTESKALAKFYLEKLPEERHRYIKVAQGFPLESPHGTLNEQGHIEYTLLHNCTMINGKRLDENGFIANNHQITVGPLRAEAQEAAQFLTHPEAALCVLHGEGVGKNIIDRRNPYSHGYASTAQRPEASPENRMLHIVSDELKGKDIFDLEDKREAAQRIESKKNKFPVLTTYEVPRVVTIKDVDKETETEIVVTDPGSAIDPEIDMEASAEAVDEVFNKALGEQVHPLPQLTVPAYPATDKDADRPNKETETAKYDVGRQINGLSEKVENGFQDTADSVQKVNVSIALVGRGVDNITDLTGKVLERQESQVSLAEKHNQLADGMIQQLVSMRSMEKTPAQQPSAANRRKRAATTPQSETGEDTDMKGTEMQTPQNSTNQENDDLYNEEDPTEKELQTPLPKLEEWGQHEEMEEPQETRERQEEAQMN</sequence>
<gene>
    <name evidence="2" type="ORF">CYMTET_48796</name>
</gene>
<feature type="compositionally biased region" description="Polar residues" evidence="1">
    <location>
        <begin position="405"/>
        <end position="415"/>
    </location>
</feature>
<protein>
    <submittedName>
        <fullName evidence="2">Uncharacterized protein</fullName>
    </submittedName>
</protein>
<feature type="region of interest" description="Disordered" evidence="1">
    <location>
        <begin position="369"/>
        <end position="463"/>
    </location>
</feature>
<name>A0AAE0BT65_9CHLO</name>
<feature type="compositionally biased region" description="Basic and acidic residues" evidence="1">
    <location>
        <begin position="275"/>
        <end position="289"/>
    </location>
</feature>
<feature type="compositionally biased region" description="Basic and acidic residues" evidence="1">
    <location>
        <begin position="437"/>
        <end position="463"/>
    </location>
</feature>
<organism evidence="2 3">
    <name type="scientific">Cymbomonas tetramitiformis</name>
    <dbReference type="NCBI Taxonomy" id="36881"/>
    <lineage>
        <taxon>Eukaryota</taxon>
        <taxon>Viridiplantae</taxon>
        <taxon>Chlorophyta</taxon>
        <taxon>Pyramimonadophyceae</taxon>
        <taxon>Pyramimonadales</taxon>
        <taxon>Pyramimonadaceae</taxon>
        <taxon>Cymbomonas</taxon>
    </lineage>
</organism>
<dbReference type="EMBL" id="LGRX02033392">
    <property type="protein sequence ID" value="KAK3241445.1"/>
    <property type="molecule type" value="Genomic_DNA"/>
</dbReference>